<organism evidence="1">
    <name type="scientific">Myoviridae sp. ct9dX1</name>
    <dbReference type="NCBI Taxonomy" id="2827665"/>
    <lineage>
        <taxon>Viruses</taxon>
        <taxon>Duplodnaviria</taxon>
        <taxon>Heunggongvirae</taxon>
        <taxon>Uroviricota</taxon>
        <taxon>Caudoviricetes</taxon>
    </lineage>
</organism>
<protein>
    <submittedName>
        <fullName evidence="1">Uncharacterized protein</fullName>
    </submittedName>
</protein>
<evidence type="ECO:0000313" key="1">
    <source>
        <dbReference type="EMBL" id="DAF63040.1"/>
    </source>
</evidence>
<sequence>MKAHEVIVMESKFNQLCVWPATTLDGYSKEDLEQFFRDEFSCRIKFAEEVVTLPCLEKNEEGGRHDLFFYVHDDDIGRFAVKRLLYGIRWWEDVLGNGNGYQYSEDTLKKYQKIW</sequence>
<proteinExistence type="predicted"/>
<dbReference type="EMBL" id="BK032832">
    <property type="protein sequence ID" value="DAF63040.1"/>
    <property type="molecule type" value="Genomic_DNA"/>
</dbReference>
<name>A0A8S5TIT2_9CAUD</name>
<accession>A0A8S5TIT2</accession>
<reference evidence="1" key="1">
    <citation type="journal article" date="2021" name="Proc. Natl. Acad. Sci. U.S.A.">
        <title>A Catalog of Tens of Thousands of Viruses from Human Metagenomes Reveals Hidden Associations with Chronic Diseases.</title>
        <authorList>
            <person name="Tisza M.J."/>
            <person name="Buck C.B."/>
        </authorList>
    </citation>
    <scope>NUCLEOTIDE SEQUENCE</scope>
    <source>
        <strain evidence="1">Ct9dX1</strain>
    </source>
</reference>